<feature type="zinc finger region" description="C3H1-type" evidence="9">
    <location>
        <begin position="128"/>
        <end position="155"/>
    </location>
</feature>
<dbReference type="InterPro" id="IPR041367">
    <property type="entry name" value="Znf-CCCH_4"/>
</dbReference>
<reference evidence="15" key="1">
    <citation type="submission" date="2020-06" db="EMBL/GenBank/DDBJ databases">
        <authorList>
            <consortium name="Plant Systems Biology data submission"/>
        </authorList>
    </citation>
    <scope>NUCLEOTIDE SEQUENCE</scope>
    <source>
        <strain evidence="15">D6</strain>
    </source>
</reference>
<dbReference type="Gene3D" id="3.30.70.330">
    <property type="match status" value="1"/>
</dbReference>
<keyword evidence="5 9" id="KW-0863">Zinc-finger</keyword>
<feature type="domain" description="C3H1-type" evidence="13">
    <location>
        <begin position="128"/>
        <end position="155"/>
    </location>
</feature>
<keyword evidence="8" id="KW-0694">RNA-binding</keyword>
<evidence type="ECO:0000256" key="8">
    <source>
        <dbReference type="PROSITE-ProRule" id="PRU00176"/>
    </source>
</evidence>
<evidence type="ECO:0000256" key="7">
    <source>
        <dbReference type="ARBA" id="ARBA00022833"/>
    </source>
</evidence>
<dbReference type="SUPFAM" id="SSF57850">
    <property type="entry name" value="RING/U-box"/>
    <property type="match status" value="1"/>
</dbReference>
<dbReference type="SUPFAM" id="SSF90229">
    <property type="entry name" value="CCCH zinc finger"/>
    <property type="match status" value="1"/>
</dbReference>
<proteinExistence type="predicted"/>
<dbReference type="InterPro" id="IPR044066">
    <property type="entry name" value="TRIAD_supradom"/>
</dbReference>
<dbReference type="Gene3D" id="4.10.1000.10">
    <property type="entry name" value="Zinc finger, CCCH-type"/>
    <property type="match status" value="1"/>
</dbReference>
<dbReference type="Pfam" id="PF01485">
    <property type="entry name" value="IBR"/>
    <property type="match status" value="1"/>
</dbReference>
<dbReference type="PANTHER" id="PTHR22770:SF13">
    <property type="entry name" value="RING-TYPE DOMAIN-CONTAINING PROTEIN"/>
    <property type="match status" value="1"/>
</dbReference>
<evidence type="ECO:0000256" key="6">
    <source>
        <dbReference type="ARBA" id="ARBA00022786"/>
    </source>
</evidence>
<dbReference type="Proteomes" id="UP001153069">
    <property type="component" value="Unassembled WGS sequence"/>
</dbReference>
<accession>A0A9N8DAV4</accession>
<evidence type="ECO:0000256" key="2">
    <source>
        <dbReference type="ARBA" id="ARBA00022679"/>
    </source>
</evidence>
<name>A0A9N8DAV4_9STRA</name>
<dbReference type="InterPro" id="IPR036855">
    <property type="entry name" value="Znf_CCCH_sf"/>
</dbReference>
<dbReference type="GO" id="GO:0003723">
    <property type="term" value="F:RNA binding"/>
    <property type="evidence" value="ECO:0007669"/>
    <property type="project" value="UniProtKB-UniRule"/>
</dbReference>
<dbReference type="InterPro" id="IPR000504">
    <property type="entry name" value="RRM_dom"/>
</dbReference>
<keyword evidence="6" id="KW-0833">Ubl conjugation pathway</keyword>
<dbReference type="PROSITE" id="PS50089">
    <property type="entry name" value="ZF_RING_2"/>
    <property type="match status" value="1"/>
</dbReference>
<evidence type="ECO:0000313" key="16">
    <source>
        <dbReference type="Proteomes" id="UP001153069"/>
    </source>
</evidence>
<keyword evidence="2" id="KW-0808">Transferase</keyword>
<dbReference type="CDD" id="cd00590">
    <property type="entry name" value="RRM_SF"/>
    <property type="match status" value="1"/>
</dbReference>
<evidence type="ECO:0000259" key="14">
    <source>
        <dbReference type="PROSITE" id="PS51873"/>
    </source>
</evidence>
<dbReference type="AlphaFoldDB" id="A0A9N8DAV4"/>
<evidence type="ECO:0000259" key="12">
    <source>
        <dbReference type="PROSITE" id="PS50102"/>
    </source>
</evidence>
<dbReference type="EMBL" id="CAICTM010000004">
    <property type="protein sequence ID" value="CAB9496339.1"/>
    <property type="molecule type" value="Genomic_DNA"/>
</dbReference>
<dbReference type="Pfam" id="PF00076">
    <property type="entry name" value="RRM_1"/>
    <property type="match status" value="1"/>
</dbReference>
<dbReference type="GO" id="GO:0000151">
    <property type="term" value="C:ubiquitin ligase complex"/>
    <property type="evidence" value="ECO:0007669"/>
    <property type="project" value="TreeGrafter"/>
</dbReference>
<feature type="domain" description="RING-type" evidence="11">
    <location>
        <begin position="723"/>
        <end position="768"/>
    </location>
</feature>
<dbReference type="GO" id="GO:0004842">
    <property type="term" value="F:ubiquitin-protein transferase activity"/>
    <property type="evidence" value="ECO:0007669"/>
    <property type="project" value="TreeGrafter"/>
</dbReference>
<evidence type="ECO:0000256" key="10">
    <source>
        <dbReference type="SAM" id="MobiDB-lite"/>
    </source>
</evidence>
<feature type="region of interest" description="Disordered" evidence="10">
    <location>
        <begin position="14"/>
        <end position="35"/>
    </location>
</feature>
<evidence type="ECO:0000256" key="3">
    <source>
        <dbReference type="ARBA" id="ARBA00022723"/>
    </source>
</evidence>
<dbReference type="CDD" id="cd20335">
    <property type="entry name" value="BRcat_RBR"/>
    <property type="match status" value="1"/>
</dbReference>
<feature type="region of interest" description="Disordered" evidence="10">
    <location>
        <begin position="285"/>
        <end position="308"/>
    </location>
</feature>
<dbReference type="InterPro" id="IPR012677">
    <property type="entry name" value="Nucleotide-bd_a/b_plait_sf"/>
</dbReference>
<keyword evidence="3 9" id="KW-0479">Metal-binding</keyword>
<dbReference type="InterPro" id="IPR000571">
    <property type="entry name" value="Znf_CCCH"/>
</dbReference>
<dbReference type="GO" id="GO:0043130">
    <property type="term" value="F:ubiquitin binding"/>
    <property type="evidence" value="ECO:0007669"/>
    <property type="project" value="TreeGrafter"/>
</dbReference>
<dbReference type="SMART" id="SM00360">
    <property type="entry name" value="RRM"/>
    <property type="match status" value="1"/>
</dbReference>
<evidence type="ECO:0000256" key="9">
    <source>
        <dbReference type="PROSITE-ProRule" id="PRU00723"/>
    </source>
</evidence>
<comment type="caution">
    <text evidence="15">The sequence shown here is derived from an EMBL/GenBank/DDBJ whole genome shotgun (WGS) entry which is preliminary data.</text>
</comment>
<dbReference type="InterPro" id="IPR035979">
    <property type="entry name" value="RBD_domain_sf"/>
</dbReference>
<dbReference type="GO" id="GO:0043161">
    <property type="term" value="P:proteasome-mediated ubiquitin-dependent protein catabolic process"/>
    <property type="evidence" value="ECO:0007669"/>
    <property type="project" value="TreeGrafter"/>
</dbReference>
<keyword evidence="16" id="KW-1185">Reference proteome</keyword>
<dbReference type="PROSITE" id="PS50103">
    <property type="entry name" value="ZF_C3H1"/>
    <property type="match status" value="1"/>
</dbReference>
<evidence type="ECO:0000259" key="13">
    <source>
        <dbReference type="PROSITE" id="PS50103"/>
    </source>
</evidence>
<feature type="domain" description="RRM" evidence="12">
    <location>
        <begin position="223"/>
        <end position="304"/>
    </location>
</feature>
<dbReference type="SMART" id="SM00356">
    <property type="entry name" value="ZnF_C3H1"/>
    <property type="match status" value="1"/>
</dbReference>
<sequence length="986" mass="109221">MSCLRATASEFNVGTASTTQARAGRTSPPFTRNKLSSPLSVAAGDFIPGVGCKQSNEIQSDTTQSSDQFRMAETISREEHLNGVFFHPPNVLLKKLGTRPESLDASAACFTPKSHNKDAETVSSEGISTAKPICRFFQQGSCRRGLQCNFSHDINALPSTNDASQHNSRHQQDTTITQPQVDNKGTSLLTVDNGIRCHFGRGLEVLNLELGSMENNSTQKDSKRILVSGLSESTSDYDLEGRLSVFGTILFIQRKKPSYAFCTYESNQEASAAIESLNGTPLTTWTGLSTKPSGKSHQKDKKKKRDSTGFVSVSIVREGGQGNNPTRHATVRLQWYAPSRVAWLHFHNRCQADKVAKTCNGQLCEKRKVSAKMQQPKFNQTRSFSVWVGGLGEGVHTTKLSQFVKKHSGAWPASIDLEAPSYRDKDGAQLMRSLLIEQGGPLTQFDEDEGNNRFASNLKRKALAKFAKAEDASRACEFFQQTSRVAGLGGTKVHCQMIFSAKFTMPTSHFKIVQGSLVDLCQKEDLRHKVFYNANGTSSLLVQADDAKQLARAKIPLTDTVGGMLLLDPECKGGQKVPMWKDCFRSRETEMSVTQKIVQRFGHLCVAVLIQRRRREVRLYVKPHLKQQAVDFVTSLLCTLKGPLQAVPIGPERYKFLLVGGRETMDTLIAACHGIVVSLDVKNQSLLVEGSRSDARRAVSCLKRMMEIKETSGRQEDQDGHPCPVCFCVPEDSEESPIVELSCCHRYCGDCFLAWVCGGTQTCTFPICCLADGCDKGGVELDVLERILPRQDFLGLLRSAVDKHVVSHPTEFQFCLSPGCSGVYMYTTGSSRTSSCSTCQMVVCCPCQAQDHEGLTCEQSKLAKLPPDRLRNHIVEEILTLKCPRCKQAFLDFEGCFALTCSSCRCAFCGWCLQDCGKDAHAHVKTCTAKLNRETYFGTIQEFQQAQRKRRRQDLKNFLKSLSENEKQAALKAIEQDLKDLKLQPL</sequence>
<evidence type="ECO:0000256" key="4">
    <source>
        <dbReference type="ARBA" id="ARBA00022737"/>
    </source>
</evidence>
<evidence type="ECO:0000313" key="15">
    <source>
        <dbReference type="EMBL" id="CAB9496339.1"/>
    </source>
</evidence>
<keyword evidence="7 9" id="KW-0862">Zinc</keyword>
<dbReference type="PANTHER" id="PTHR22770">
    <property type="entry name" value="UBIQUITIN CONJUGATING ENZYME 7 INTERACTING PROTEIN-RELATED"/>
    <property type="match status" value="1"/>
</dbReference>
<dbReference type="CDD" id="cd16449">
    <property type="entry name" value="RING-HC"/>
    <property type="match status" value="1"/>
</dbReference>
<dbReference type="InterPro" id="IPR001841">
    <property type="entry name" value="Znf_RING"/>
</dbReference>
<keyword evidence="4" id="KW-0677">Repeat</keyword>
<dbReference type="InterPro" id="IPR002867">
    <property type="entry name" value="IBR_dom"/>
</dbReference>
<dbReference type="SUPFAM" id="SSF54928">
    <property type="entry name" value="RNA-binding domain, RBD"/>
    <property type="match status" value="1"/>
</dbReference>
<protein>
    <submittedName>
        <fullName evidence="15">Zinc finger C-x8-C-x5-C-x3-H type (And similar)</fullName>
    </submittedName>
</protein>
<comment type="pathway">
    <text evidence="1">Protein modification; protein ubiquitination.</text>
</comment>
<dbReference type="PROSITE" id="PS51873">
    <property type="entry name" value="TRIAD"/>
    <property type="match status" value="1"/>
</dbReference>
<evidence type="ECO:0000259" key="11">
    <source>
        <dbReference type="PROSITE" id="PS50089"/>
    </source>
</evidence>
<dbReference type="InterPro" id="IPR051628">
    <property type="entry name" value="LUBAC_E3_Ligases"/>
</dbReference>
<dbReference type="PROSITE" id="PS50102">
    <property type="entry name" value="RRM"/>
    <property type="match status" value="1"/>
</dbReference>
<feature type="compositionally biased region" description="Basic residues" evidence="10">
    <location>
        <begin position="294"/>
        <end position="305"/>
    </location>
</feature>
<evidence type="ECO:0000256" key="1">
    <source>
        <dbReference type="ARBA" id="ARBA00004906"/>
    </source>
</evidence>
<organism evidence="15 16">
    <name type="scientific">Seminavis robusta</name>
    <dbReference type="NCBI Taxonomy" id="568900"/>
    <lineage>
        <taxon>Eukaryota</taxon>
        <taxon>Sar</taxon>
        <taxon>Stramenopiles</taxon>
        <taxon>Ochrophyta</taxon>
        <taxon>Bacillariophyta</taxon>
        <taxon>Bacillariophyceae</taxon>
        <taxon>Bacillariophycidae</taxon>
        <taxon>Naviculales</taxon>
        <taxon>Naviculaceae</taxon>
        <taxon>Seminavis</taxon>
    </lineage>
</organism>
<dbReference type="OrthoDB" id="46553at2759"/>
<feature type="domain" description="RING-type" evidence="14">
    <location>
        <begin position="719"/>
        <end position="931"/>
    </location>
</feature>
<dbReference type="GO" id="GO:0097039">
    <property type="term" value="P:protein linear polyubiquitination"/>
    <property type="evidence" value="ECO:0007669"/>
    <property type="project" value="TreeGrafter"/>
</dbReference>
<dbReference type="Pfam" id="PF18044">
    <property type="entry name" value="zf-CCCH_4"/>
    <property type="match status" value="1"/>
</dbReference>
<evidence type="ECO:0000256" key="5">
    <source>
        <dbReference type="ARBA" id="ARBA00022771"/>
    </source>
</evidence>
<gene>
    <name evidence="15" type="ORF">SEMRO_4_G003140.1</name>
</gene>
<dbReference type="GO" id="GO:0008270">
    <property type="term" value="F:zinc ion binding"/>
    <property type="evidence" value="ECO:0007669"/>
    <property type="project" value="UniProtKB-KW"/>
</dbReference>